<reference evidence="1" key="1">
    <citation type="submission" date="2018-11" db="EMBL/GenBank/DDBJ databases">
        <authorList>
            <consortium name="Pathogen Informatics"/>
        </authorList>
    </citation>
    <scope>NUCLEOTIDE SEQUENCE</scope>
</reference>
<organism evidence="1 2">
    <name type="scientific">Protopolystoma xenopodis</name>
    <dbReference type="NCBI Taxonomy" id="117903"/>
    <lineage>
        <taxon>Eukaryota</taxon>
        <taxon>Metazoa</taxon>
        <taxon>Spiralia</taxon>
        <taxon>Lophotrochozoa</taxon>
        <taxon>Platyhelminthes</taxon>
        <taxon>Monogenea</taxon>
        <taxon>Polyopisthocotylea</taxon>
        <taxon>Polystomatidea</taxon>
        <taxon>Polystomatidae</taxon>
        <taxon>Protopolystoma</taxon>
    </lineage>
</organism>
<name>A0A448X5N5_9PLAT</name>
<protein>
    <submittedName>
        <fullName evidence="1">Uncharacterized protein</fullName>
    </submittedName>
</protein>
<sequence length="30" mass="3594">MLNARFPGRRNCGIRPTFKKKVQKVNQMKF</sequence>
<keyword evidence="2" id="KW-1185">Reference proteome</keyword>
<comment type="caution">
    <text evidence="1">The sequence shown here is derived from an EMBL/GenBank/DDBJ whole genome shotgun (WGS) entry which is preliminary data.</text>
</comment>
<accession>A0A448X5N5</accession>
<dbReference type="Proteomes" id="UP000784294">
    <property type="component" value="Unassembled WGS sequence"/>
</dbReference>
<gene>
    <name evidence="1" type="ORF">PXEA_LOCUS22055</name>
</gene>
<evidence type="ECO:0000313" key="1">
    <source>
        <dbReference type="EMBL" id="VEL28615.1"/>
    </source>
</evidence>
<dbReference type="AlphaFoldDB" id="A0A448X5N5"/>
<proteinExistence type="predicted"/>
<evidence type="ECO:0000313" key="2">
    <source>
        <dbReference type="Proteomes" id="UP000784294"/>
    </source>
</evidence>
<dbReference type="EMBL" id="CAAALY010096401">
    <property type="protein sequence ID" value="VEL28615.1"/>
    <property type="molecule type" value="Genomic_DNA"/>
</dbReference>